<gene>
    <name evidence="4" type="ORF">IAG43_32545</name>
</gene>
<reference evidence="4 5" key="1">
    <citation type="submission" date="2020-08" db="EMBL/GenBank/DDBJ databases">
        <title>A novel species.</title>
        <authorList>
            <person name="Gao J."/>
        </authorList>
    </citation>
    <scope>NUCLEOTIDE SEQUENCE [LARGE SCALE GENOMIC DNA]</scope>
    <source>
        <strain evidence="4 5">CRPJ-33</strain>
    </source>
</reference>
<name>A0A7H0I2Z3_9ACTN</name>
<keyword evidence="1 2" id="KW-0732">Signal</keyword>
<feature type="domain" description="M23ase beta-sheet core" evidence="3">
    <location>
        <begin position="72"/>
        <end position="154"/>
    </location>
</feature>
<dbReference type="GO" id="GO:0004222">
    <property type="term" value="F:metalloendopeptidase activity"/>
    <property type="evidence" value="ECO:0007669"/>
    <property type="project" value="TreeGrafter"/>
</dbReference>
<evidence type="ECO:0000313" key="4">
    <source>
        <dbReference type="EMBL" id="QNP67159.1"/>
    </source>
</evidence>
<organism evidence="4 5">
    <name type="scientific">Streptomyces genisteinicus</name>
    <dbReference type="NCBI Taxonomy" id="2768068"/>
    <lineage>
        <taxon>Bacteria</taxon>
        <taxon>Bacillati</taxon>
        <taxon>Actinomycetota</taxon>
        <taxon>Actinomycetes</taxon>
        <taxon>Kitasatosporales</taxon>
        <taxon>Streptomycetaceae</taxon>
        <taxon>Streptomyces</taxon>
    </lineage>
</organism>
<dbReference type="Gene3D" id="2.70.70.10">
    <property type="entry name" value="Glucose Permease (Domain IIA)"/>
    <property type="match status" value="1"/>
</dbReference>
<keyword evidence="5" id="KW-1185">Reference proteome</keyword>
<dbReference type="SUPFAM" id="SSF51261">
    <property type="entry name" value="Duplicated hybrid motif"/>
    <property type="match status" value="1"/>
</dbReference>
<sequence length="290" mass="30696">MNRATVRRVLGAFVAATALVAGLFQAVPAAAAPAPVGKPVFQLPFACGTAWQLNTWGHDPALDIVAEGNPGSEGLPVRASAAGTVAAVYWDDGSGNTIQINHGNGWFTAYYHLRERADAYVKAGQKVTGSTRIGSIGASGAGGGWAHLHYEQRYLASGNFTYESHRRPVHFDGVEYSGRNAQWPSVTSRNSCGGQPPQPWSCPSGYVCFYSGSDGTGSVCRTDRNDPASECGLRKSYFNNGTEQPGYDHVTVAFEEGGSQCLHFGAVEGRGNFPAGGRTVTSVTWRGECP</sequence>
<dbReference type="KEGG" id="sgj:IAG43_32545"/>
<evidence type="ECO:0000259" key="3">
    <source>
        <dbReference type="Pfam" id="PF01551"/>
    </source>
</evidence>
<dbReference type="AlphaFoldDB" id="A0A7H0I2Z3"/>
<dbReference type="InterPro" id="IPR016047">
    <property type="entry name" value="M23ase_b-sheet_dom"/>
</dbReference>
<dbReference type="InterPro" id="IPR050570">
    <property type="entry name" value="Cell_wall_metabolism_enzyme"/>
</dbReference>
<dbReference type="InterPro" id="IPR011055">
    <property type="entry name" value="Dup_hybrid_motif"/>
</dbReference>
<protein>
    <submittedName>
        <fullName evidence="4">Peptidoglycan DD-metalloendopeptidase family protein</fullName>
    </submittedName>
</protein>
<accession>A0A7H0I2Z3</accession>
<proteinExistence type="predicted"/>
<evidence type="ECO:0000313" key="5">
    <source>
        <dbReference type="Proteomes" id="UP000516230"/>
    </source>
</evidence>
<dbReference type="Pfam" id="PF01551">
    <property type="entry name" value="Peptidase_M23"/>
    <property type="match status" value="1"/>
</dbReference>
<dbReference type="CDD" id="cd12797">
    <property type="entry name" value="M23_peptidase"/>
    <property type="match status" value="1"/>
</dbReference>
<feature type="chain" id="PRO_5028889206" evidence="2">
    <location>
        <begin position="32"/>
        <end position="290"/>
    </location>
</feature>
<dbReference type="PANTHER" id="PTHR21666">
    <property type="entry name" value="PEPTIDASE-RELATED"/>
    <property type="match status" value="1"/>
</dbReference>
<dbReference type="Proteomes" id="UP000516230">
    <property type="component" value="Chromosome"/>
</dbReference>
<evidence type="ECO:0000256" key="2">
    <source>
        <dbReference type="SAM" id="SignalP"/>
    </source>
</evidence>
<dbReference type="EMBL" id="CP060825">
    <property type="protein sequence ID" value="QNP67159.1"/>
    <property type="molecule type" value="Genomic_DNA"/>
</dbReference>
<dbReference type="RefSeq" id="WP_187744211.1">
    <property type="nucleotide sequence ID" value="NZ_CP060825.1"/>
</dbReference>
<dbReference type="Pfam" id="PF03995">
    <property type="entry name" value="Inhibitor_I36"/>
    <property type="match status" value="1"/>
</dbReference>
<feature type="signal peptide" evidence="2">
    <location>
        <begin position="1"/>
        <end position="31"/>
    </location>
</feature>
<evidence type="ECO:0000256" key="1">
    <source>
        <dbReference type="ARBA" id="ARBA00022729"/>
    </source>
</evidence>
<dbReference type="PANTHER" id="PTHR21666:SF289">
    <property type="entry name" value="L-ALA--D-GLU ENDOPEPTIDASE"/>
    <property type="match status" value="1"/>
</dbReference>